<dbReference type="PANTHER" id="PTHR11804">
    <property type="entry name" value="PROTEASE M3 THIMET OLIGOPEPTIDASE-RELATED"/>
    <property type="match status" value="1"/>
</dbReference>
<dbReference type="Pfam" id="PF08439">
    <property type="entry name" value="Peptidase_M3_N"/>
    <property type="match status" value="1"/>
</dbReference>
<accession>A0AAP4EZU3</accession>
<keyword evidence="5 6" id="KW-0482">Metalloprotease</keyword>
<dbReference type="Pfam" id="PF01432">
    <property type="entry name" value="Peptidase_M3"/>
    <property type="match status" value="1"/>
</dbReference>
<name>A0AAP4EZU3_9FIRM</name>
<feature type="domain" description="Peptidase M3A/M3B catalytic" evidence="7">
    <location>
        <begin position="214"/>
        <end position="594"/>
    </location>
</feature>
<dbReference type="CDD" id="cd09608">
    <property type="entry name" value="M3B_PepF"/>
    <property type="match status" value="1"/>
</dbReference>
<reference evidence="9 10" key="1">
    <citation type="submission" date="2023-05" db="EMBL/GenBank/DDBJ databases">
        <title>[ruminococcus] sp. nov., isolated from a pig farm feces dump.</title>
        <authorList>
            <person name="Chang Y.-H."/>
        </authorList>
    </citation>
    <scope>NUCLEOTIDE SEQUENCE [LARGE SCALE GENOMIC DNA]</scope>
    <source>
        <strain evidence="9 10">YH-rum2234</strain>
    </source>
</reference>
<comment type="similarity">
    <text evidence="6">Belongs to the peptidase M3B family.</text>
</comment>
<dbReference type="EC" id="3.4.24.-" evidence="6"/>
<dbReference type="InterPro" id="IPR001567">
    <property type="entry name" value="Pept_M3A_M3B_dom"/>
</dbReference>
<dbReference type="Gene3D" id="1.10.287.830">
    <property type="entry name" value="putative peptidase helix hairpin domain like"/>
    <property type="match status" value="1"/>
</dbReference>
<dbReference type="NCBIfam" id="TIGR00181">
    <property type="entry name" value="pepF"/>
    <property type="match status" value="1"/>
</dbReference>
<evidence type="ECO:0000256" key="5">
    <source>
        <dbReference type="ARBA" id="ARBA00023049"/>
    </source>
</evidence>
<dbReference type="Gene3D" id="1.10.1370.20">
    <property type="entry name" value="Oligoendopeptidase f, C-terminal domain"/>
    <property type="match status" value="1"/>
</dbReference>
<dbReference type="SUPFAM" id="SSF55486">
    <property type="entry name" value="Metalloproteases ('zincins'), catalytic domain"/>
    <property type="match status" value="1"/>
</dbReference>
<dbReference type="GO" id="GO:0004222">
    <property type="term" value="F:metalloendopeptidase activity"/>
    <property type="evidence" value="ECO:0007669"/>
    <property type="project" value="UniProtKB-UniRule"/>
</dbReference>
<keyword evidence="1 6" id="KW-0645">Protease</keyword>
<keyword evidence="3 6" id="KW-0378">Hydrolase</keyword>
<feature type="domain" description="Oligopeptidase F N-terminal" evidence="8">
    <location>
        <begin position="139"/>
        <end position="193"/>
    </location>
</feature>
<evidence type="ECO:0000256" key="2">
    <source>
        <dbReference type="ARBA" id="ARBA00022723"/>
    </source>
</evidence>
<dbReference type="GO" id="GO:0006508">
    <property type="term" value="P:proteolysis"/>
    <property type="evidence" value="ECO:0007669"/>
    <property type="project" value="UniProtKB-KW"/>
</dbReference>
<comment type="caution">
    <text evidence="9">The sequence shown here is derived from an EMBL/GenBank/DDBJ whole genome shotgun (WGS) entry which is preliminary data.</text>
</comment>
<evidence type="ECO:0000259" key="7">
    <source>
        <dbReference type="Pfam" id="PF01432"/>
    </source>
</evidence>
<evidence type="ECO:0000256" key="4">
    <source>
        <dbReference type="ARBA" id="ARBA00022833"/>
    </source>
</evidence>
<dbReference type="GO" id="GO:0006518">
    <property type="term" value="P:peptide metabolic process"/>
    <property type="evidence" value="ECO:0007669"/>
    <property type="project" value="TreeGrafter"/>
</dbReference>
<organism evidence="9 10">
    <name type="scientific">Fusibacillus kribbianus</name>
    <dbReference type="NCBI Taxonomy" id="3044208"/>
    <lineage>
        <taxon>Bacteria</taxon>
        <taxon>Bacillati</taxon>
        <taxon>Bacillota</taxon>
        <taxon>Clostridia</taxon>
        <taxon>Lachnospirales</taxon>
        <taxon>Lachnospiraceae</taxon>
        <taxon>Fusibacillus</taxon>
    </lineage>
</organism>
<protein>
    <recommendedName>
        <fullName evidence="6">Oligopeptidase F</fullName>
        <ecNumber evidence="6">3.4.24.-</ecNumber>
    </recommendedName>
</protein>
<evidence type="ECO:0000313" key="9">
    <source>
        <dbReference type="EMBL" id="MDI9242290.1"/>
    </source>
</evidence>
<keyword evidence="2 6" id="KW-0479">Metal-binding</keyword>
<dbReference type="Gene3D" id="1.20.140.70">
    <property type="entry name" value="Oligopeptidase f, N-terminal domain"/>
    <property type="match status" value="1"/>
</dbReference>
<dbReference type="RefSeq" id="WP_283230739.1">
    <property type="nucleotide sequence ID" value="NZ_JASGBQ010000010.1"/>
</dbReference>
<dbReference type="PANTHER" id="PTHR11804:SF84">
    <property type="entry name" value="SACCHAROLYSIN"/>
    <property type="match status" value="1"/>
</dbReference>
<gene>
    <name evidence="9" type="primary">pepF</name>
    <name evidence="9" type="ORF">QJ036_07380</name>
</gene>
<dbReference type="InterPro" id="IPR042088">
    <property type="entry name" value="OligoPept_F_C"/>
</dbReference>
<evidence type="ECO:0000256" key="1">
    <source>
        <dbReference type="ARBA" id="ARBA00022670"/>
    </source>
</evidence>
<sequence length="614" mass="70291">MEKQNTIRKRADVPVEYTWATEDIFPTEEAWEQAFSQVTEELSSYEAYRGRLGESADALYGCLKLDEEIGEKLDQIYGYAHLKSDVDTGNSRYQQMVGRAAALYARASAASSFIASEILTIPEERLASIRGDRRLLPWKEEEKDSFERQLDLILRDRAHTRSPEVEELLADASEMAGGPSQIFKMFNNADTKFPVIKNEEGEPMELTHGRYVSFLESRDRQVRKAAFTAMYETFGRHKNTLAAAFQANAKQALFYAKARRFPSARAYYLSDANVPESVYDTLIETVREFMPLMYRYVALRKRMLQVDELHMYDLYTPIVPESSRKVPFEEAKELVLRALSPMGEEYLAAFREGLENRWIDFMENEGKRSGAYCSGPYGVHPYVLMSYQGTLDHVFTLAHEMGHAMHSWFSNENQTFTNSQYKIFVAEVASTCNENLLNHYLLEHAVDKRERAYILNHFLDGFKGTVFRQTMFAEFEKTAHEKCQAGEILTADVLCGIYKKLNEDYFGDGIVIDEEIALEWARIPHFYTPYYVYQYATGFSAAVALSERILTEGEAAVQDYMGFLKGGCSKDPIDLLAEAGVDMRTPEPVRAAMEAFRRALTELEELLSREESDS</sequence>
<evidence type="ECO:0000256" key="3">
    <source>
        <dbReference type="ARBA" id="ARBA00022801"/>
    </source>
</evidence>
<dbReference type="InterPro" id="IPR013647">
    <property type="entry name" value="OligopepF_N_dom"/>
</dbReference>
<comment type="function">
    <text evidence="6">Has oligopeptidase activity and degrades a variety of small bioactive peptides.</text>
</comment>
<dbReference type="InterPro" id="IPR045090">
    <property type="entry name" value="Pept_M3A_M3B"/>
</dbReference>
<keyword evidence="4 6" id="KW-0862">Zinc</keyword>
<dbReference type="EMBL" id="JASGBQ010000010">
    <property type="protein sequence ID" value="MDI9242290.1"/>
    <property type="molecule type" value="Genomic_DNA"/>
</dbReference>
<comment type="cofactor">
    <cofactor evidence="6">
        <name>Zn(2+)</name>
        <dbReference type="ChEBI" id="CHEBI:29105"/>
    </cofactor>
    <text evidence="6">Binds 1 zinc ion.</text>
</comment>
<dbReference type="InterPro" id="IPR004438">
    <property type="entry name" value="Peptidase_M3B"/>
</dbReference>
<evidence type="ECO:0000256" key="6">
    <source>
        <dbReference type="RuleBase" id="RU368091"/>
    </source>
</evidence>
<dbReference type="GO" id="GO:0046872">
    <property type="term" value="F:metal ion binding"/>
    <property type="evidence" value="ECO:0007669"/>
    <property type="project" value="UniProtKB-UniRule"/>
</dbReference>
<dbReference type="Proteomes" id="UP001300383">
    <property type="component" value="Unassembled WGS sequence"/>
</dbReference>
<evidence type="ECO:0000259" key="8">
    <source>
        <dbReference type="Pfam" id="PF08439"/>
    </source>
</evidence>
<dbReference type="AlphaFoldDB" id="A0AAP4EZU3"/>
<keyword evidence="10" id="KW-1185">Reference proteome</keyword>
<evidence type="ECO:0000313" key="10">
    <source>
        <dbReference type="Proteomes" id="UP001300383"/>
    </source>
</evidence>
<proteinExistence type="inferred from homology"/>